<dbReference type="PANTHER" id="PTHR10509">
    <property type="entry name" value="O-METHYLTRANSFERASE-RELATED"/>
    <property type="match status" value="1"/>
</dbReference>
<feature type="binding site" evidence="4">
    <location>
        <position position="75"/>
    </location>
    <ligand>
        <name>S-adenosyl-L-methionine</name>
        <dbReference type="ChEBI" id="CHEBI:59789"/>
    </ligand>
</feature>
<evidence type="ECO:0000313" key="5">
    <source>
        <dbReference type="EMBL" id="MFD1465864.1"/>
    </source>
</evidence>
<evidence type="ECO:0000256" key="2">
    <source>
        <dbReference type="ARBA" id="ARBA00022679"/>
    </source>
</evidence>
<dbReference type="InterPro" id="IPR050362">
    <property type="entry name" value="Cation-dep_OMT"/>
</dbReference>
<evidence type="ECO:0000256" key="1">
    <source>
        <dbReference type="ARBA" id="ARBA00022603"/>
    </source>
</evidence>
<dbReference type="Proteomes" id="UP001597244">
    <property type="component" value="Unassembled WGS sequence"/>
</dbReference>
<dbReference type="GO" id="GO:0008168">
    <property type="term" value="F:methyltransferase activity"/>
    <property type="evidence" value="ECO:0007669"/>
    <property type="project" value="UniProtKB-KW"/>
</dbReference>
<sequence>MRNEMMSRPVINEKVLQYLRQQPVPLSPKLRGIEEFANEKRIPIIPHETVSYLYQLVNQLRPTKILEVGTAIGFSAALFVEASQQQTRVTTIDRFEEMYQRAQTNWQSLGYQSQIQLLTGDAADILPMLTGQYELIFLDAAKAQYINFLPEALRLLAPEGVLLIDDVLQGGTIFEPIESIRHRDKGIHRHLNQLLDTVYADDELLTTLLPLGDGLLKITRREIQK</sequence>
<protein>
    <recommendedName>
        <fullName evidence="4">tRNA 5-hydroxyuridine methyltransferase</fullName>
        <ecNumber evidence="4">2.1.1.-</ecNumber>
    </recommendedName>
    <alternativeName>
        <fullName evidence="4">ho5U methyltransferase</fullName>
    </alternativeName>
</protein>
<comment type="similarity">
    <text evidence="4">Belongs to the class I-like SAM-binding methyltransferase superfamily. Cation-dependent O-methyltransferase family.</text>
</comment>
<dbReference type="InterPro" id="IPR029063">
    <property type="entry name" value="SAM-dependent_MTases_sf"/>
</dbReference>
<reference evidence="6" key="1">
    <citation type="journal article" date="2019" name="Int. J. Syst. Evol. Microbiol.">
        <title>The Global Catalogue of Microorganisms (GCM) 10K type strain sequencing project: providing services to taxonomists for standard genome sequencing and annotation.</title>
        <authorList>
            <consortium name="The Broad Institute Genomics Platform"/>
            <consortium name="The Broad Institute Genome Sequencing Center for Infectious Disease"/>
            <person name="Wu L."/>
            <person name="Ma J."/>
        </authorList>
    </citation>
    <scope>NUCLEOTIDE SEQUENCE [LARGE SCALE GENOMIC DNA]</scope>
    <source>
        <strain evidence="6">CCM 8951</strain>
    </source>
</reference>
<keyword evidence="3 4" id="KW-0949">S-adenosyl-L-methionine</keyword>
<keyword evidence="1 4" id="KW-0489">Methyltransferase</keyword>
<dbReference type="EMBL" id="JBHTOF010000087">
    <property type="protein sequence ID" value="MFD1465864.1"/>
    <property type="molecule type" value="Genomic_DNA"/>
</dbReference>
<evidence type="ECO:0000313" key="6">
    <source>
        <dbReference type="Proteomes" id="UP001597244"/>
    </source>
</evidence>
<gene>
    <name evidence="4" type="primary">trmR</name>
    <name evidence="5" type="ORF">ACFQ4L_07305</name>
</gene>
<dbReference type="CDD" id="cd02440">
    <property type="entry name" value="AdoMet_MTases"/>
    <property type="match status" value="1"/>
</dbReference>
<name>A0ABW4DMG8_9LACO</name>
<organism evidence="5 6">
    <name type="scientific">Lapidilactobacillus mulanensis</name>
    <dbReference type="NCBI Taxonomy" id="2485999"/>
    <lineage>
        <taxon>Bacteria</taxon>
        <taxon>Bacillati</taxon>
        <taxon>Bacillota</taxon>
        <taxon>Bacilli</taxon>
        <taxon>Lactobacillales</taxon>
        <taxon>Lactobacillaceae</taxon>
        <taxon>Lapidilactobacillus</taxon>
    </lineage>
</organism>
<feature type="binding site" evidence="4">
    <location>
        <position position="93"/>
    </location>
    <ligand>
        <name>S-adenosyl-L-methionine</name>
        <dbReference type="ChEBI" id="CHEBI:59789"/>
    </ligand>
</feature>
<feature type="binding site" evidence="4">
    <location>
        <begin position="121"/>
        <end position="122"/>
    </location>
    <ligand>
        <name>S-adenosyl-L-methionine</name>
        <dbReference type="ChEBI" id="CHEBI:59789"/>
    </ligand>
</feature>
<dbReference type="EC" id="2.1.1.-" evidence="4"/>
<comment type="subunit">
    <text evidence="4">Homodimer.</text>
</comment>
<dbReference type="PANTHER" id="PTHR10509:SF14">
    <property type="entry name" value="CAFFEOYL-COA O-METHYLTRANSFERASE 3-RELATED"/>
    <property type="match status" value="1"/>
</dbReference>
<keyword evidence="4" id="KW-0819">tRNA processing</keyword>
<evidence type="ECO:0000256" key="4">
    <source>
        <dbReference type="HAMAP-Rule" id="MF_02217"/>
    </source>
</evidence>
<keyword evidence="2 4" id="KW-0808">Transferase</keyword>
<dbReference type="InterPro" id="IPR043675">
    <property type="entry name" value="TrmR_methyltr"/>
</dbReference>
<dbReference type="Gene3D" id="3.40.50.150">
    <property type="entry name" value="Vaccinia Virus protein VP39"/>
    <property type="match status" value="1"/>
</dbReference>
<evidence type="ECO:0000256" key="3">
    <source>
        <dbReference type="ARBA" id="ARBA00022691"/>
    </source>
</evidence>
<feature type="binding site" evidence="4">
    <location>
        <position position="139"/>
    </location>
    <ligand>
        <name>S-adenosyl-L-methionine</name>
        <dbReference type="ChEBI" id="CHEBI:59789"/>
    </ligand>
</feature>
<keyword evidence="6" id="KW-1185">Reference proteome</keyword>
<comment type="function">
    <text evidence="4">Catalyzes the methylation of 5-hydroxyuridine (ho5U) to form 5-methoxyuridine (mo5U) at position 34 in tRNAs.</text>
</comment>
<accession>A0ABW4DMG8</accession>
<dbReference type="HAMAP" id="MF_02217">
    <property type="entry name" value="TrmR_methyltr"/>
    <property type="match status" value="1"/>
</dbReference>
<dbReference type="InterPro" id="IPR002935">
    <property type="entry name" value="SAM_O-MeTrfase"/>
</dbReference>
<comment type="catalytic activity">
    <reaction evidence="4">
        <text>5-hydroxyuridine(34) in tRNA + S-adenosyl-L-methionine = 5-methoxyuridine(34) in tRNA + S-adenosyl-L-homocysteine + H(+)</text>
        <dbReference type="Rhea" id="RHEA:60524"/>
        <dbReference type="Rhea" id="RHEA-COMP:13381"/>
        <dbReference type="Rhea" id="RHEA-COMP:15591"/>
        <dbReference type="ChEBI" id="CHEBI:15378"/>
        <dbReference type="ChEBI" id="CHEBI:57856"/>
        <dbReference type="ChEBI" id="CHEBI:59789"/>
        <dbReference type="ChEBI" id="CHEBI:136877"/>
        <dbReference type="ChEBI" id="CHEBI:143860"/>
    </reaction>
</comment>
<dbReference type="GO" id="GO:0032259">
    <property type="term" value="P:methylation"/>
    <property type="evidence" value="ECO:0007669"/>
    <property type="project" value="UniProtKB-KW"/>
</dbReference>
<dbReference type="Pfam" id="PF01596">
    <property type="entry name" value="Methyltransf_3"/>
    <property type="match status" value="1"/>
</dbReference>
<dbReference type="PROSITE" id="PS51682">
    <property type="entry name" value="SAM_OMT_I"/>
    <property type="match status" value="1"/>
</dbReference>
<comment type="caution">
    <text evidence="5">The sequence shown here is derived from an EMBL/GenBank/DDBJ whole genome shotgun (WGS) entry which is preliminary data.</text>
</comment>
<proteinExistence type="inferred from homology"/>
<feature type="binding site" evidence="4">
    <location>
        <position position="45"/>
    </location>
    <ligand>
        <name>S-adenosyl-L-methionine</name>
        <dbReference type="ChEBI" id="CHEBI:59789"/>
    </ligand>
</feature>
<comment type="caution">
    <text evidence="4">Lacks conserved residue(s) required for the propagation of feature annotation.</text>
</comment>
<dbReference type="SUPFAM" id="SSF53335">
    <property type="entry name" value="S-adenosyl-L-methionine-dependent methyltransferases"/>
    <property type="match status" value="1"/>
</dbReference>